<proteinExistence type="predicted"/>
<organism evidence="3 4">
    <name type="scientific">Mycena albidolilacea</name>
    <dbReference type="NCBI Taxonomy" id="1033008"/>
    <lineage>
        <taxon>Eukaryota</taxon>
        <taxon>Fungi</taxon>
        <taxon>Dikarya</taxon>
        <taxon>Basidiomycota</taxon>
        <taxon>Agaricomycotina</taxon>
        <taxon>Agaricomycetes</taxon>
        <taxon>Agaricomycetidae</taxon>
        <taxon>Agaricales</taxon>
        <taxon>Marasmiineae</taxon>
        <taxon>Mycenaceae</taxon>
        <taxon>Mycena</taxon>
    </lineage>
</organism>
<feature type="compositionally biased region" description="Basic and acidic residues" evidence="1">
    <location>
        <begin position="146"/>
        <end position="157"/>
    </location>
</feature>
<reference evidence="3" key="1">
    <citation type="submission" date="2023-03" db="EMBL/GenBank/DDBJ databases">
        <title>Massive genome expansion in bonnet fungi (Mycena s.s.) driven by repeated elements and novel gene families across ecological guilds.</title>
        <authorList>
            <consortium name="Lawrence Berkeley National Laboratory"/>
            <person name="Harder C.B."/>
            <person name="Miyauchi S."/>
            <person name="Viragh M."/>
            <person name="Kuo A."/>
            <person name="Thoen E."/>
            <person name="Andreopoulos B."/>
            <person name="Lu D."/>
            <person name="Skrede I."/>
            <person name="Drula E."/>
            <person name="Henrissat B."/>
            <person name="Morin E."/>
            <person name="Kohler A."/>
            <person name="Barry K."/>
            <person name="LaButti K."/>
            <person name="Morin E."/>
            <person name="Salamov A."/>
            <person name="Lipzen A."/>
            <person name="Mereny Z."/>
            <person name="Hegedus B."/>
            <person name="Baldrian P."/>
            <person name="Stursova M."/>
            <person name="Weitz H."/>
            <person name="Taylor A."/>
            <person name="Grigoriev I.V."/>
            <person name="Nagy L.G."/>
            <person name="Martin F."/>
            <person name="Kauserud H."/>
        </authorList>
    </citation>
    <scope>NUCLEOTIDE SEQUENCE</scope>
    <source>
        <strain evidence="3">CBHHK002</strain>
    </source>
</reference>
<accession>A0AAD7AQE4</accession>
<evidence type="ECO:0000313" key="3">
    <source>
        <dbReference type="EMBL" id="KAJ7366073.1"/>
    </source>
</evidence>
<comment type="caution">
    <text evidence="3">The sequence shown here is derived from an EMBL/GenBank/DDBJ whole genome shotgun (WGS) entry which is preliminary data.</text>
</comment>
<sequence>AVFIRLLSLLRCSTWSRSARQLPGPEKFCRPRRPIFMENIVAPHEEPFGRRPTPRSIICFSNSAMFLLSIALSRAEVMASTISALSSIARFAPSPFESERCAASPTTDDGDAPAGERLPRVRRGQREERAHGARGTARFCGRRSRHIEQRQQARGPVREDVRVQVGRRVRGRHGRDAGVFRPAERQGEPGVRVDIPAAVALRDEHLFVLQGGEQALSDERRDLGVAVVDVRYVQFDGHGAGVFGLAGLRTADAAPRAVGTDDDVEELVAVLLHAGTAWFKENTDLGASLSALGRLDRKRELSNGAHNVYQTGAKGKTQHNTI</sequence>
<evidence type="ECO:0000256" key="2">
    <source>
        <dbReference type="SAM" id="SignalP"/>
    </source>
</evidence>
<keyword evidence="2" id="KW-0732">Signal</keyword>
<dbReference type="AlphaFoldDB" id="A0AAD7AQE4"/>
<name>A0AAD7AQE4_9AGAR</name>
<feature type="chain" id="PRO_5042125484" evidence="2">
    <location>
        <begin position="20"/>
        <end position="322"/>
    </location>
</feature>
<feature type="signal peptide" evidence="2">
    <location>
        <begin position="1"/>
        <end position="19"/>
    </location>
</feature>
<protein>
    <submittedName>
        <fullName evidence="3">Uncharacterized protein</fullName>
    </submittedName>
</protein>
<keyword evidence="4" id="KW-1185">Reference proteome</keyword>
<feature type="region of interest" description="Disordered" evidence="1">
    <location>
        <begin position="99"/>
        <end position="157"/>
    </location>
</feature>
<dbReference type="Proteomes" id="UP001218218">
    <property type="component" value="Unassembled WGS sequence"/>
</dbReference>
<dbReference type="EMBL" id="JARIHO010000002">
    <property type="protein sequence ID" value="KAJ7366073.1"/>
    <property type="molecule type" value="Genomic_DNA"/>
</dbReference>
<gene>
    <name evidence="3" type="ORF">DFH08DRAFT_1002706</name>
</gene>
<evidence type="ECO:0000313" key="4">
    <source>
        <dbReference type="Proteomes" id="UP001218218"/>
    </source>
</evidence>
<evidence type="ECO:0000256" key="1">
    <source>
        <dbReference type="SAM" id="MobiDB-lite"/>
    </source>
</evidence>
<feature type="non-terminal residue" evidence="3">
    <location>
        <position position="1"/>
    </location>
</feature>